<feature type="chain" id="PRO_5041722005" evidence="1">
    <location>
        <begin position="24"/>
        <end position="196"/>
    </location>
</feature>
<feature type="signal peptide" evidence="1">
    <location>
        <begin position="1"/>
        <end position="23"/>
    </location>
</feature>
<reference evidence="2" key="1">
    <citation type="submission" date="2022-06" db="EMBL/GenBank/DDBJ databases">
        <authorList>
            <person name="Berger JAMES D."/>
            <person name="Berger JAMES D."/>
        </authorList>
    </citation>
    <scope>NUCLEOTIDE SEQUENCE [LARGE SCALE GENOMIC DNA]</scope>
</reference>
<dbReference type="AlphaFoldDB" id="A0AA85KBR4"/>
<accession>A0AA85KBR4</accession>
<evidence type="ECO:0000313" key="3">
    <source>
        <dbReference type="WBParaSite" id="TREG1_75750.1"/>
    </source>
</evidence>
<sequence>MFSTMYIHILAITLLIFVSINRGKSTKLEDIEKLHWDSLERLPRFAQAVLIKEGGIERQKDKIINATAKTGNNINNVEMYISCWRKIYEDQYGLELFMNGVYKLQHEPEQFGPYTEEHSLQQCVQNKANTYAAKLPSVQAANCDKYRIPGHEQDFYELQNKIKYSYYQRMWYGEAILFNKIHETAIVKLRLVRGRN</sequence>
<proteinExistence type="predicted"/>
<organism evidence="2 3">
    <name type="scientific">Trichobilharzia regenti</name>
    <name type="common">Nasal bird schistosome</name>
    <dbReference type="NCBI Taxonomy" id="157069"/>
    <lineage>
        <taxon>Eukaryota</taxon>
        <taxon>Metazoa</taxon>
        <taxon>Spiralia</taxon>
        <taxon>Lophotrochozoa</taxon>
        <taxon>Platyhelminthes</taxon>
        <taxon>Trematoda</taxon>
        <taxon>Digenea</taxon>
        <taxon>Strigeidida</taxon>
        <taxon>Schistosomatoidea</taxon>
        <taxon>Schistosomatidae</taxon>
        <taxon>Trichobilharzia</taxon>
    </lineage>
</organism>
<keyword evidence="2" id="KW-1185">Reference proteome</keyword>
<keyword evidence="1" id="KW-0732">Signal</keyword>
<protein>
    <submittedName>
        <fullName evidence="3">Uncharacterized protein</fullName>
    </submittedName>
</protein>
<evidence type="ECO:0000256" key="1">
    <source>
        <dbReference type="SAM" id="SignalP"/>
    </source>
</evidence>
<evidence type="ECO:0000313" key="2">
    <source>
        <dbReference type="Proteomes" id="UP000050795"/>
    </source>
</evidence>
<dbReference type="Proteomes" id="UP000050795">
    <property type="component" value="Unassembled WGS sequence"/>
</dbReference>
<dbReference type="WBParaSite" id="TREG1_75750.1">
    <property type="protein sequence ID" value="TREG1_75750.1"/>
    <property type="gene ID" value="TREG1_75750"/>
</dbReference>
<name>A0AA85KBR4_TRIRE</name>
<reference evidence="3" key="2">
    <citation type="submission" date="2023-11" db="UniProtKB">
        <authorList>
            <consortium name="WormBaseParasite"/>
        </authorList>
    </citation>
    <scope>IDENTIFICATION</scope>
</reference>